<dbReference type="KEGG" id="vcr:VC395_A0863"/>
<dbReference type="Proteomes" id="UP000000249">
    <property type="component" value="Chromosome 2"/>
</dbReference>
<evidence type="ECO:0000313" key="1">
    <source>
        <dbReference type="EMBL" id="ABQ18727.1"/>
    </source>
</evidence>
<dbReference type="KEGG" id="vco:VC0395_0396"/>
<sequence>MTASMLAQWHTERCQETKAKLKKKTPLSLSLVGFSSHSQQSRY</sequence>
<evidence type="ECO:0000313" key="2">
    <source>
        <dbReference type="Proteomes" id="UP000000249"/>
    </source>
</evidence>
<reference evidence="1 2" key="1">
    <citation type="submission" date="2007-03" db="EMBL/GenBank/DDBJ databases">
        <authorList>
            <person name="Heidelberg J."/>
        </authorList>
    </citation>
    <scope>NUCLEOTIDE SEQUENCE [LARGE SCALE GENOMIC DNA]</scope>
    <source>
        <strain evidence="2">ATCC 39541 / Classical Ogawa 395 / O395</strain>
    </source>
</reference>
<organism evidence="1 2">
    <name type="scientific">Vibrio cholerae serotype O1 (strain ATCC 39541 / Classical Ogawa 395 / O395)</name>
    <dbReference type="NCBI Taxonomy" id="345073"/>
    <lineage>
        <taxon>Bacteria</taxon>
        <taxon>Pseudomonadati</taxon>
        <taxon>Pseudomonadota</taxon>
        <taxon>Gammaproteobacteria</taxon>
        <taxon>Vibrionales</taxon>
        <taxon>Vibrionaceae</taxon>
        <taxon>Vibrio</taxon>
    </lineage>
</organism>
<proteinExistence type="predicted"/>
<dbReference type="AlphaFoldDB" id="A0A0H3AFT3"/>
<gene>
    <name evidence="1" type="ordered locus">VC0395_0396</name>
</gene>
<name>A0A0H3AFT3_VIBC3</name>
<protein>
    <submittedName>
        <fullName evidence="1">Uncharacterized protein</fullName>
    </submittedName>
</protein>
<accession>A0A0H3AFT3</accession>
<dbReference type="EMBL" id="CP000626">
    <property type="protein sequence ID" value="ABQ18727.1"/>
    <property type="molecule type" value="Genomic_DNA"/>
</dbReference>